<reference evidence="2 3" key="1">
    <citation type="submission" date="2020-05" db="EMBL/GenBank/DDBJ databases">
        <title>Strain PA2F3 complete genome.</title>
        <authorList>
            <person name="Kim Y.-S."/>
            <person name="Kim S.-J."/>
            <person name="Jung H.-k."/>
            <person name="Kim S.-E."/>
            <person name="Kim K.-H."/>
        </authorList>
    </citation>
    <scope>NUCLEOTIDE SEQUENCE [LARGE SCALE GENOMIC DNA]</scope>
    <source>
        <strain evidence="2 3">PA2F3</strain>
    </source>
</reference>
<sequence>MTIPTLAFTEPVGPAGAPLLVLGPSLGTSTILWEAATPALATEFRVTAWDLPGHGASPAGAAAFSVADLADAVAERARGLGEHRVLYAGVSLGGATGLELSLRHPDLVAASAIVASGARLGDPAAWHERAAHVRALSTASLVIPSAQRWFAPGSIERHPDLSGRLLHALRDADDESYARCCEALAAYDVRDRLGEIAVPTLALWGEHDAVAPEGKAVEIASGVRDGRAECVAGVAHLPPAEDPAATAHALRAFFATTLERTGR</sequence>
<accession>A0A7D4THC1</accession>
<dbReference type="Proteomes" id="UP000502498">
    <property type="component" value="Chromosome"/>
</dbReference>
<evidence type="ECO:0000313" key="3">
    <source>
        <dbReference type="Proteomes" id="UP000502498"/>
    </source>
</evidence>
<evidence type="ECO:0000259" key="1">
    <source>
        <dbReference type="Pfam" id="PF00561"/>
    </source>
</evidence>
<keyword evidence="2" id="KW-0378">Hydrolase</keyword>
<dbReference type="AlphaFoldDB" id="A0A7D4THC1"/>
<dbReference type="GO" id="GO:0016787">
    <property type="term" value="F:hydrolase activity"/>
    <property type="evidence" value="ECO:0007669"/>
    <property type="project" value="UniProtKB-KW"/>
</dbReference>
<dbReference type="PANTHER" id="PTHR43194">
    <property type="entry name" value="HYDROLASE ALPHA/BETA FOLD FAMILY"/>
    <property type="match status" value="1"/>
</dbReference>
<name>A0A7D4THC1_9MICO</name>
<proteinExistence type="predicted"/>
<dbReference type="EMBL" id="CP054038">
    <property type="protein sequence ID" value="QKJ20780.1"/>
    <property type="molecule type" value="Genomic_DNA"/>
</dbReference>
<protein>
    <submittedName>
        <fullName evidence="2">Alpha/beta fold hydrolase</fullName>
    </submittedName>
</protein>
<dbReference type="SUPFAM" id="SSF53474">
    <property type="entry name" value="alpha/beta-Hydrolases"/>
    <property type="match status" value="1"/>
</dbReference>
<dbReference type="PRINTS" id="PR00111">
    <property type="entry name" value="ABHYDROLASE"/>
</dbReference>
<dbReference type="PANTHER" id="PTHR43194:SF2">
    <property type="entry name" value="PEROXISOMAL MEMBRANE PROTEIN LPX1"/>
    <property type="match status" value="1"/>
</dbReference>
<organism evidence="2 3">
    <name type="scientific">Microbacterium hominis</name>
    <dbReference type="NCBI Taxonomy" id="162426"/>
    <lineage>
        <taxon>Bacteria</taxon>
        <taxon>Bacillati</taxon>
        <taxon>Actinomycetota</taxon>
        <taxon>Actinomycetes</taxon>
        <taxon>Micrococcales</taxon>
        <taxon>Microbacteriaceae</taxon>
        <taxon>Microbacterium</taxon>
    </lineage>
</organism>
<dbReference type="Gene3D" id="3.40.50.1820">
    <property type="entry name" value="alpha/beta hydrolase"/>
    <property type="match status" value="1"/>
</dbReference>
<dbReference type="InterPro" id="IPR050228">
    <property type="entry name" value="Carboxylesterase_BioH"/>
</dbReference>
<feature type="domain" description="AB hydrolase-1" evidence="1">
    <location>
        <begin position="18"/>
        <end position="221"/>
    </location>
</feature>
<dbReference type="RefSeq" id="WP_172991205.1">
    <property type="nucleotide sequence ID" value="NZ_CP054038.1"/>
</dbReference>
<gene>
    <name evidence="2" type="ORF">HQM25_16385</name>
</gene>
<evidence type="ECO:0000313" key="2">
    <source>
        <dbReference type="EMBL" id="QKJ20780.1"/>
    </source>
</evidence>
<dbReference type="InterPro" id="IPR029058">
    <property type="entry name" value="AB_hydrolase_fold"/>
</dbReference>
<dbReference type="InterPro" id="IPR000073">
    <property type="entry name" value="AB_hydrolase_1"/>
</dbReference>
<dbReference type="Pfam" id="PF00561">
    <property type="entry name" value="Abhydrolase_1"/>
    <property type="match status" value="1"/>
</dbReference>